<evidence type="ECO:0000313" key="1">
    <source>
        <dbReference type="EMBL" id="CAG8617121.1"/>
    </source>
</evidence>
<accession>A0ACA9MVQ1</accession>
<protein>
    <submittedName>
        <fullName evidence="1">14644_t:CDS:1</fullName>
    </submittedName>
</protein>
<gene>
    <name evidence="1" type="ORF">RPERSI_LOCUS6554</name>
</gene>
<proteinExistence type="predicted"/>
<organism evidence="1 2">
    <name type="scientific">Racocetra persica</name>
    <dbReference type="NCBI Taxonomy" id="160502"/>
    <lineage>
        <taxon>Eukaryota</taxon>
        <taxon>Fungi</taxon>
        <taxon>Fungi incertae sedis</taxon>
        <taxon>Mucoromycota</taxon>
        <taxon>Glomeromycotina</taxon>
        <taxon>Glomeromycetes</taxon>
        <taxon>Diversisporales</taxon>
        <taxon>Gigasporaceae</taxon>
        <taxon>Racocetra</taxon>
    </lineage>
</organism>
<reference evidence="1" key="1">
    <citation type="submission" date="2021-06" db="EMBL/GenBank/DDBJ databases">
        <authorList>
            <person name="Kallberg Y."/>
            <person name="Tangrot J."/>
            <person name="Rosling A."/>
        </authorList>
    </citation>
    <scope>NUCLEOTIDE SEQUENCE</scope>
    <source>
        <strain evidence="1">MA461A</strain>
    </source>
</reference>
<dbReference type="Proteomes" id="UP000789920">
    <property type="component" value="Unassembled WGS sequence"/>
</dbReference>
<keyword evidence="2" id="KW-1185">Reference proteome</keyword>
<sequence length="417" mass="47025">MATINIGGNNQDRFYRYKMPKLISKIEGKGNGIKTVVPNMSDIARSLSRPPTYPTKFFGCELGAQIQVDEKNDRYIVNGAHEAARLQELLDVFIKKYVLCAGCSNPETDLIIIGKNPNNQKIIRDCKACGQRTDVDMRHKLVTYILKNPPTVKSKGNKKDKKNKKGEDDEQTSPTTKGSSSEGTDDELTRRIESEAANLPTADEYKVDDDWVLDSSADAVARRAKEFSNIAINDSASDEEGGDPYEQIDKWLEKNATSASSNDIYRKIKELGISKEIDKVLKHLVLGLFAKSFQSNTSTINKQIHKKAKLFLKFVHNFDDQRALLGATEILVSEHKDLMDSRIICSILMSYYQNDLLDEDVFQAWLEGDSSETYQNLFKRTASVNYVDAAINQEIRNKAKPFAKWLEEAEEADDVDE</sequence>
<dbReference type="EMBL" id="CAJVQC010010482">
    <property type="protein sequence ID" value="CAG8617121.1"/>
    <property type="molecule type" value="Genomic_DNA"/>
</dbReference>
<name>A0ACA9MVQ1_9GLOM</name>
<comment type="caution">
    <text evidence="1">The sequence shown here is derived from an EMBL/GenBank/DDBJ whole genome shotgun (WGS) entry which is preliminary data.</text>
</comment>
<evidence type="ECO:0000313" key="2">
    <source>
        <dbReference type="Proteomes" id="UP000789920"/>
    </source>
</evidence>